<organism evidence="2 3">
    <name type="scientific">Lactobacillus panisapium</name>
    <dbReference type="NCBI Taxonomy" id="2012495"/>
    <lineage>
        <taxon>Bacteria</taxon>
        <taxon>Bacillati</taxon>
        <taxon>Bacillota</taxon>
        <taxon>Bacilli</taxon>
        <taxon>Lactobacillales</taxon>
        <taxon>Lactobacillaceae</taxon>
        <taxon>Lactobacillus</taxon>
    </lineage>
</organism>
<dbReference type="Proteomes" id="UP000826550">
    <property type="component" value="Chromosome"/>
</dbReference>
<name>A0ABX8W985_9LACO</name>
<gene>
    <name evidence="2" type="ORF">GYM71_08520</name>
</gene>
<dbReference type="InterPro" id="IPR050303">
    <property type="entry name" value="GatZ_KbaZ_carbometab"/>
</dbReference>
<keyword evidence="1" id="KW-0812">Transmembrane</keyword>
<keyword evidence="1" id="KW-1133">Transmembrane helix</keyword>
<evidence type="ECO:0000256" key="1">
    <source>
        <dbReference type="SAM" id="Phobius"/>
    </source>
</evidence>
<reference evidence="2 3" key="1">
    <citation type="submission" date="2020-01" db="EMBL/GenBank/DDBJ databases">
        <title>Vast differences in strain-level diversity in the gut microbiota of two closely related honey bee species.</title>
        <authorList>
            <person name="Ellegaard K.M."/>
            <person name="Suenami S."/>
            <person name="Miyazaki R."/>
            <person name="Engel P."/>
        </authorList>
    </citation>
    <scope>NUCLEOTIDE SEQUENCE [LARGE SCALE GENOMIC DNA]</scope>
    <source>
        <strain evidence="2 3">ESL0416</strain>
    </source>
</reference>
<dbReference type="EMBL" id="CP048268">
    <property type="protein sequence ID" value="QYN53456.1"/>
    <property type="molecule type" value="Genomic_DNA"/>
</dbReference>
<proteinExistence type="predicted"/>
<dbReference type="RefSeq" id="WP_220220147.1">
    <property type="nucleotide sequence ID" value="NZ_CP048268.1"/>
</dbReference>
<dbReference type="InterPro" id="IPR004704">
    <property type="entry name" value="PTS_IID_man"/>
</dbReference>
<dbReference type="PANTHER" id="PTHR32502">
    <property type="entry name" value="N-ACETYLGALACTOSAMINE PERMEASE II COMPONENT-RELATED"/>
    <property type="match status" value="1"/>
</dbReference>
<dbReference type="PROSITE" id="PS51108">
    <property type="entry name" value="PTS_EIID"/>
    <property type="match status" value="1"/>
</dbReference>
<accession>A0ABX8W985</accession>
<keyword evidence="1" id="KW-0472">Membrane</keyword>
<dbReference type="Pfam" id="PF03613">
    <property type="entry name" value="EIID-AGA"/>
    <property type="match status" value="1"/>
</dbReference>
<feature type="transmembrane region" description="Helical" evidence="1">
    <location>
        <begin position="257"/>
        <end position="275"/>
    </location>
</feature>
<feature type="transmembrane region" description="Helical" evidence="1">
    <location>
        <begin position="233"/>
        <end position="250"/>
    </location>
</feature>
<evidence type="ECO:0000313" key="2">
    <source>
        <dbReference type="EMBL" id="QYN53456.1"/>
    </source>
</evidence>
<sequence>MTDSKATQTEKKLTKKDLRRVMWRHYQLLGSFNYERQMSLGYAWAMTPVIKRLYGDNDQEMQKGFQRHLEFFNCSTSTSPLILGISCAMEEQNANSEKFDANSINSVKTALMGPLAGIGDSMFWGTLRVIGVGVGAPLAVKGSILGPILYFLINVIPSELLRWFGFKLAYQGGNKFLAEASENGTLQKLTEAAKILGLVVVGAMIASMVIIKVPLVMKLGGTKVGLQQTLDSLMPDLLPLLLTFGCYGLLQKKVNGTVILIGLIILGIVAVALGLL</sequence>
<feature type="transmembrane region" description="Helical" evidence="1">
    <location>
        <begin position="195"/>
        <end position="213"/>
    </location>
</feature>
<dbReference type="PANTHER" id="PTHR32502:SF23">
    <property type="entry name" value="TRANSPORT PROTEIN, PTS SYSTEM"/>
    <property type="match status" value="1"/>
</dbReference>
<protein>
    <submittedName>
        <fullName evidence="2">PTS system mannose/fructose/sorbose family transporter subunit IID</fullName>
    </submittedName>
</protein>
<keyword evidence="3" id="KW-1185">Reference proteome</keyword>
<evidence type="ECO:0000313" key="3">
    <source>
        <dbReference type="Proteomes" id="UP000826550"/>
    </source>
</evidence>